<keyword evidence="1" id="KW-0472">Membrane</keyword>
<reference evidence="2" key="1">
    <citation type="submission" date="2020-06" db="EMBL/GenBank/DDBJ databases">
        <authorList>
            <person name="Dong N."/>
        </authorList>
    </citation>
    <scope>NUCLEOTIDE SEQUENCE</scope>
    <source>
        <strain evidence="2">R1692</strain>
    </source>
</reference>
<sequence>MNYFEESQSFVSKWTIAIAILLLGLLSYRFLAGGTISMLAENVGFWIMLLIFIALFAVRLKTTYDAEGIHIHFIPFVFNRVYKWEDMEEAYLRKYSLMDYGGWGYRFGSDGLAITTSGNKGLQLKMKTGKKVLIGTQDTDAVQRILDYYLSQERRKSDV</sequence>
<evidence type="ECO:0000313" key="3">
    <source>
        <dbReference type="Proteomes" id="UP001170954"/>
    </source>
</evidence>
<dbReference type="RefSeq" id="WP_149524860.1">
    <property type="nucleotide sequence ID" value="NZ_CP030848.1"/>
</dbReference>
<accession>A0ABT7NMV5</accession>
<evidence type="ECO:0000256" key="1">
    <source>
        <dbReference type="SAM" id="Phobius"/>
    </source>
</evidence>
<dbReference type="EMBL" id="JACAGK010000025">
    <property type="protein sequence ID" value="MDM1048569.1"/>
    <property type="molecule type" value="Genomic_DNA"/>
</dbReference>
<reference evidence="2" key="2">
    <citation type="journal article" date="2022" name="Sci. Total Environ.">
        <title>Prevalence, transmission, and molecular epidemiology of tet(X)-positive bacteria among humans, animals, and environmental niches in China: An epidemiological, and genomic-based study.</title>
        <authorList>
            <person name="Dong N."/>
            <person name="Zeng Y."/>
            <person name="Cai C."/>
            <person name="Sun C."/>
            <person name="Lu J."/>
            <person name="Liu C."/>
            <person name="Zhou H."/>
            <person name="Sun Q."/>
            <person name="Shu L."/>
            <person name="Wang H."/>
            <person name="Wang Y."/>
            <person name="Wang S."/>
            <person name="Wu C."/>
            <person name="Chan E.W."/>
            <person name="Chen G."/>
            <person name="Shen Z."/>
            <person name="Chen S."/>
            <person name="Zhang R."/>
        </authorList>
    </citation>
    <scope>NUCLEOTIDE SEQUENCE</scope>
    <source>
        <strain evidence="2">R1692</strain>
    </source>
</reference>
<protein>
    <recommendedName>
        <fullName evidence="4">PH domain-containing protein</fullName>
    </recommendedName>
</protein>
<evidence type="ECO:0000313" key="2">
    <source>
        <dbReference type="EMBL" id="MDM1048569.1"/>
    </source>
</evidence>
<comment type="caution">
    <text evidence="2">The sequence shown here is derived from an EMBL/GenBank/DDBJ whole genome shotgun (WGS) entry which is preliminary data.</text>
</comment>
<gene>
    <name evidence="2" type="ORF">HX018_10000</name>
</gene>
<dbReference type="Proteomes" id="UP001170954">
    <property type="component" value="Unassembled WGS sequence"/>
</dbReference>
<keyword evidence="1" id="KW-0812">Transmembrane</keyword>
<name>A0ABT7NMV5_9SPHI</name>
<proteinExistence type="predicted"/>
<organism evidence="2 3">
    <name type="scientific">Sphingobacterium hotanense</name>
    <dbReference type="NCBI Taxonomy" id="649196"/>
    <lineage>
        <taxon>Bacteria</taxon>
        <taxon>Pseudomonadati</taxon>
        <taxon>Bacteroidota</taxon>
        <taxon>Sphingobacteriia</taxon>
        <taxon>Sphingobacteriales</taxon>
        <taxon>Sphingobacteriaceae</taxon>
        <taxon>Sphingobacterium</taxon>
    </lineage>
</organism>
<keyword evidence="1" id="KW-1133">Transmembrane helix</keyword>
<keyword evidence="3" id="KW-1185">Reference proteome</keyword>
<feature type="transmembrane region" description="Helical" evidence="1">
    <location>
        <begin position="43"/>
        <end position="60"/>
    </location>
</feature>
<feature type="transmembrane region" description="Helical" evidence="1">
    <location>
        <begin position="12"/>
        <end position="31"/>
    </location>
</feature>
<evidence type="ECO:0008006" key="4">
    <source>
        <dbReference type="Google" id="ProtNLM"/>
    </source>
</evidence>